<proteinExistence type="predicted"/>
<reference evidence="2" key="1">
    <citation type="submission" date="2013-04" db="UniProtKB">
        <authorList>
            <consortium name="EnsemblPlants"/>
        </authorList>
    </citation>
    <scope>IDENTIFICATION</scope>
</reference>
<dbReference type="HOGENOM" id="CLU_1221326_0_0_1"/>
<organism evidence="2">
    <name type="scientific">Oryza brachyantha</name>
    <name type="common">malo sina</name>
    <dbReference type="NCBI Taxonomy" id="4533"/>
    <lineage>
        <taxon>Eukaryota</taxon>
        <taxon>Viridiplantae</taxon>
        <taxon>Streptophyta</taxon>
        <taxon>Embryophyta</taxon>
        <taxon>Tracheophyta</taxon>
        <taxon>Spermatophyta</taxon>
        <taxon>Magnoliopsida</taxon>
        <taxon>Liliopsida</taxon>
        <taxon>Poales</taxon>
        <taxon>Poaceae</taxon>
        <taxon>BOP clade</taxon>
        <taxon>Oryzoideae</taxon>
        <taxon>Oryzeae</taxon>
        <taxon>Oryzinae</taxon>
        <taxon>Oryza</taxon>
    </lineage>
</organism>
<feature type="region of interest" description="Disordered" evidence="1">
    <location>
        <begin position="80"/>
        <end position="118"/>
    </location>
</feature>
<dbReference type="Proteomes" id="UP000006038">
    <property type="component" value="Unassembled WGS sequence"/>
</dbReference>
<dbReference type="Gramene" id="OB02G20470.1">
    <property type="protein sequence ID" value="OB02G20470.1"/>
    <property type="gene ID" value="OB02G20470"/>
</dbReference>
<feature type="compositionally biased region" description="Basic residues" evidence="1">
    <location>
        <begin position="175"/>
        <end position="191"/>
    </location>
</feature>
<protein>
    <submittedName>
        <fullName evidence="2">Uncharacterized protein</fullName>
    </submittedName>
</protein>
<evidence type="ECO:0000256" key="1">
    <source>
        <dbReference type="SAM" id="MobiDB-lite"/>
    </source>
</evidence>
<keyword evidence="3" id="KW-1185">Reference proteome</keyword>
<dbReference type="EnsemblPlants" id="OB02G20470.1">
    <property type="protein sequence ID" value="OB02G20470.1"/>
    <property type="gene ID" value="OB02G20470"/>
</dbReference>
<name>J3LBN0_ORYBR</name>
<evidence type="ECO:0000313" key="3">
    <source>
        <dbReference type="Proteomes" id="UP000006038"/>
    </source>
</evidence>
<feature type="compositionally biased region" description="Basic residues" evidence="1">
    <location>
        <begin position="104"/>
        <end position="118"/>
    </location>
</feature>
<evidence type="ECO:0000313" key="2">
    <source>
        <dbReference type="EnsemblPlants" id="OB02G20470.1"/>
    </source>
</evidence>
<dbReference type="AlphaFoldDB" id="J3LBN0"/>
<sequence length="227" mass="24093">MTPTLMDVVMLTGLNITATINPYKLRNNFQHQLQTKGAGGWSAVYELLHQVSLSYQTASLAAPTISHSGKPIEYSTTAVAAPGHGAPSPSEYIKNFAKPPSPLRRLKRKKRTSKVTKKKAKIAVEAIPMVAISADIDTAIDAGADEQLDDGADQQTATPQPPPASTTTSSPLKTGSKHKVITHQPCPRKPKPSIASAFTDVPTSPADPVPEPMTSAEEIIVPTTTPI</sequence>
<accession>J3LBN0</accession>
<feature type="region of interest" description="Disordered" evidence="1">
    <location>
        <begin position="149"/>
        <end position="227"/>
    </location>
</feature>